<dbReference type="PANTHER" id="PTHR43166">
    <property type="entry name" value="AMINO ACID IMPORT ATP-BINDING PROTEIN"/>
    <property type="match status" value="1"/>
</dbReference>
<dbReference type="GO" id="GO:0005524">
    <property type="term" value="F:ATP binding"/>
    <property type="evidence" value="ECO:0007669"/>
    <property type="project" value="UniProtKB-KW"/>
</dbReference>
<dbReference type="CDD" id="cd03262">
    <property type="entry name" value="ABC_HisP_GlnQ"/>
    <property type="match status" value="1"/>
</dbReference>
<evidence type="ECO:0000256" key="6">
    <source>
        <dbReference type="ARBA" id="ARBA00022840"/>
    </source>
</evidence>
<reference evidence="10 11" key="1">
    <citation type="submission" date="2020-08" db="EMBL/GenBank/DDBJ databases">
        <title>Sequencing the genomes of 1000 actinobacteria strains.</title>
        <authorList>
            <person name="Klenk H.-P."/>
        </authorList>
    </citation>
    <scope>NUCLEOTIDE SEQUENCE [LARGE SCALE GENOMIC DNA]</scope>
    <source>
        <strain evidence="10 11">DSM 28796</strain>
    </source>
</reference>
<dbReference type="PANTHER" id="PTHR43166:SF9">
    <property type="entry name" value="GLUTAMATE_ASPARTATE IMPORT ATP-BINDING PROTEIN GLTL"/>
    <property type="match status" value="1"/>
</dbReference>
<evidence type="ECO:0000259" key="9">
    <source>
        <dbReference type="PROSITE" id="PS50893"/>
    </source>
</evidence>
<keyword evidence="7" id="KW-0029">Amino-acid transport</keyword>
<accession>A0A841AAP3</accession>
<keyword evidence="8" id="KW-0472">Membrane</keyword>
<proteinExistence type="inferred from homology"/>
<dbReference type="SMART" id="SM00382">
    <property type="entry name" value="AAA"/>
    <property type="match status" value="1"/>
</dbReference>
<dbReference type="EMBL" id="JACHLZ010000001">
    <property type="protein sequence ID" value="MBB5832269.1"/>
    <property type="molecule type" value="Genomic_DNA"/>
</dbReference>
<dbReference type="InterPro" id="IPR027417">
    <property type="entry name" value="P-loop_NTPase"/>
</dbReference>
<keyword evidence="5" id="KW-0547">Nucleotide-binding</keyword>
<comment type="caution">
    <text evidence="10">The sequence shown here is derived from an EMBL/GenBank/DDBJ whole genome shotgun (WGS) entry which is preliminary data.</text>
</comment>
<dbReference type="InterPro" id="IPR017871">
    <property type="entry name" value="ABC_transporter-like_CS"/>
</dbReference>
<dbReference type="PROSITE" id="PS00211">
    <property type="entry name" value="ABC_TRANSPORTER_1"/>
    <property type="match status" value="1"/>
</dbReference>
<evidence type="ECO:0000256" key="2">
    <source>
        <dbReference type="ARBA" id="ARBA00005417"/>
    </source>
</evidence>
<evidence type="ECO:0000256" key="5">
    <source>
        <dbReference type="ARBA" id="ARBA00022741"/>
    </source>
</evidence>
<dbReference type="RefSeq" id="WP_184325621.1">
    <property type="nucleotide sequence ID" value="NZ_JACHLZ010000001.1"/>
</dbReference>
<evidence type="ECO:0000256" key="1">
    <source>
        <dbReference type="ARBA" id="ARBA00004202"/>
    </source>
</evidence>
<feature type="domain" description="ABC transporter" evidence="9">
    <location>
        <begin position="17"/>
        <end position="255"/>
    </location>
</feature>
<keyword evidence="6" id="KW-0067">ATP-binding</keyword>
<dbReference type="InterPro" id="IPR050086">
    <property type="entry name" value="MetN_ABC_transporter-like"/>
</dbReference>
<keyword evidence="4" id="KW-1003">Cell membrane</keyword>
<sequence>MSAPETPAPEDGTGSSLRVRGLRKTFGDLVALDDVSLDVERGTTTVLLGPSGSGKSTLLRCLNLLEQPDAGTIDLGDGPIEVGGKLPARTVRAIRSRSTMVFQQFNLFPHLTALGNVTLAPMENRGLDRAAAEARGRELLGKVGLAEKSDAYPDRLSGGQQQRVAIARALAMDPDFLLFDEPTSALDPELAAEVVAVLADLASEHRTLVVVTHSLAFAQRVADRVVFLEDGKILQDGTPEEFFSSTDERLRRFREVISSV</sequence>
<comment type="subcellular location">
    <subcellularLocation>
        <location evidence="1">Cell membrane</location>
        <topology evidence="1">Peripheral membrane protein</topology>
    </subcellularLocation>
</comment>
<dbReference type="GO" id="GO:0015424">
    <property type="term" value="F:ABC-type amino acid transporter activity"/>
    <property type="evidence" value="ECO:0007669"/>
    <property type="project" value="InterPro"/>
</dbReference>
<dbReference type="InterPro" id="IPR030679">
    <property type="entry name" value="ABC_ATPase_HisP-typ"/>
</dbReference>
<dbReference type="Proteomes" id="UP000588158">
    <property type="component" value="Unassembled WGS sequence"/>
</dbReference>
<dbReference type="AlphaFoldDB" id="A0A841AAP3"/>
<protein>
    <submittedName>
        <fullName evidence="10">ABC-type polar amino acid transport system ATPase subunit</fullName>
    </submittedName>
</protein>
<dbReference type="GO" id="GO:0016887">
    <property type="term" value="F:ATP hydrolysis activity"/>
    <property type="evidence" value="ECO:0007669"/>
    <property type="project" value="InterPro"/>
</dbReference>
<comment type="similarity">
    <text evidence="2">Belongs to the ABC transporter superfamily.</text>
</comment>
<dbReference type="Gene3D" id="3.40.50.300">
    <property type="entry name" value="P-loop containing nucleotide triphosphate hydrolases"/>
    <property type="match status" value="1"/>
</dbReference>
<gene>
    <name evidence="10" type="ORF">HNR70_002082</name>
</gene>
<evidence type="ECO:0000256" key="3">
    <source>
        <dbReference type="ARBA" id="ARBA00022448"/>
    </source>
</evidence>
<dbReference type="GO" id="GO:0005886">
    <property type="term" value="C:plasma membrane"/>
    <property type="evidence" value="ECO:0007669"/>
    <property type="project" value="UniProtKB-SubCell"/>
</dbReference>
<keyword evidence="3" id="KW-0813">Transport</keyword>
<dbReference type="InterPro" id="IPR003593">
    <property type="entry name" value="AAA+_ATPase"/>
</dbReference>
<dbReference type="Pfam" id="PF00005">
    <property type="entry name" value="ABC_tran"/>
    <property type="match status" value="1"/>
</dbReference>
<dbReference type="PROSITE" id="PS50893">
    <property type="entry name" value="ABC_TRANSPORTER_2"/>
    <property type="match status" value="1"/>
</dbReference>
<dbReference type="InterPro" id="IPR003439">
    <property type="entry name" value="ABC_transporter-like_ATP-bd"/>
</dbReference>
<evidence type="ECO:0000256" key="4">
    <source>
        <dbReference type="ARBA" id="ARBA00022475"/>
    </source>
</evidence>
<organism evidence="10 11">
    <name type="scientific">Brachybacterium aquaticum</name>
    <dbReference type="NCBI Taxonomy" id="1432564"/>
    <lineage>
        <taxon>Bacteria</taxon>
        <taxon>Bacillati</taxon>
        <taxon>Actinomycetota</taxon>
        <taxon>Actinomycetes</taxon>
        <taxon>Micrococcales</taxon>
        <taxon>Dermabacteraceae</taxon>
        <taxon>Brachybacterium</taxon>
    </lineage>
</organism>
<evidence type="ECO:0000313" key="10">
    <source>
        <dbReference type="EMBL" id="MBB5832269.1"/>
    </source>
</evidence>
<keyword evidence="11" id="KW-1185">Reference proteome</keyword>
<dbReference type="PIRSF" id="PIRSF039085">
    <property type="entry name" value="ABC_ATPase_HisP"/>
    <property type="match status" value="1"/>
</dbReference>
<evidence type="ECO:0000256" key="8">
    <source>
        <dbReference type="ARBA" id="ARBA00023136"/>
    </source>
</evidence>
<evidence type="ECO:0000256" key="7">
    <source>
        <dbReference type="ARBA" id="ARBA00022970"/>
    </source>
</evidence>
<evidence type="ECO:0000313" key="11">
    <source>
        <dbReference type="Proteomes" id="UP000588158"/>
    </source>
</evidence>
<dbReference type="SUPFAM" id="SSF52540">
    <property type="entry name" value="P-loop containing nucleoside triphosphate hydrolases"/>
    <property type="match status" value="1"/>
</dbReference>
<name>A0A841AAP3_9MICO</name>